<dbReference type="Pfam" id="PF05226">
    <property type="entry name" value="CHASE2"/>
    <property type="match status" value="1"/>
</dbReference>
<keyword evidence="2" id="KW-1133">Transmembrane helix</keyword>
<evidence type="ECO:0000256" key="1">
    <source>
        <dbReference type="SAM" id="Coils"/>
    </source>
</evidence>
<evidence type="ECO:0000313" key="5">
    <source>
        <dbReference type="Proteomes" id="UP000450676"/>
    </source>
</evidence>
<dbReference type="EMBL" id="WWCU01000053">
    <property type="protein sequence ID" value="MYN11040.1"/>
    <property type="molecule type" value="Genomic_DNA"/>
</dbReference>
<proteinExistence type="predicted"/>
<dbReference type="AlphaFoldDB" id="A0A7X4HH31"/>
<dbReference type="InterPro" id="IPR050697">
    <property type="entry name" value="Adenylyl/Guanylyl_Cyclase_3/4"/>
</dbReference>
<feature type="domain" description="Guanylate cyclase" evidence="3">
    <location>
        <begin position="420"/>
        <end position="552"/>
    </location>
</feature>
<feature type="transmembrane region" description="Helical" evidence="2">
    <location>
        <begin position="332"/>
        <end position="349"/>
    </location>
</feature>
<keyword evidence="2" id="KW-0472">Membrane</keyword>
<keyword evidence="5" id="KW-1185">Reference proteome</keyword>
<organism evidence="4 5">
    <name type="scientific">Pseudoduganella aquatica</name>
    <dbReference type="NCBI Taxonomy" id="2660641"/>
    <lineage>
        <taxon>Bacteria</taxon>
        <taxon>Pseudomonadati</taxon>
        <taxon>Pseudomonadota</taxon>
        <taxon>Betaproteobacteria</taxon>
        <taxon>Burkholderiales</taxon>
        <taxon>Oxalobacteraceae</taxon>
        <taxon>Telluria group</taxon>
        <taxon>Pseudoduganella</taxon>
    </lineage>
</organism>
<dbReference type="PROSITE" id="PS50125">
    <property type="entry name" value="GUANYLATE_CYCLASE_2"/>
    <property type="match status" value="1"/>
</dbReference>
<dbReference type="PANTHER" id="PTHR43081">
    <property type="entry name" value="ADENYLATE CYCLASE, TERMINAL-DIFFERENTIATION SPECIFIC-RELATED"/>
    <property type="match status" value="1"/>
</dbReference>
<dbReference type="InterPro" id="IPR001054">
    <property type="entry name" value="A/G_cyclase"/>
</dbReference>
<sequence>MAAHPSARLAAAGINAAALALCTLLALLAAPALDQRLLDAQFALNRAWFPQPVQTDVVLVGIDEAFLDTVEEPLTLSHRYLAAFLDATSEAGARVIALDLVLPEKRFDTLISAHEPDFDFHRTLLAGLMRTLPRSKLVLAKVWDTERSHYRDIQLDYAAVLNTQQDGVQALASALFCSDDDTRIRRYPDPGWNCLPDRSPYTLSSEISAAMGKRQQWSGLINYQIGPAFRYLPLQEVLRLAERGGKEQLRAMFAGKAVLVGTVQDDTDLLNLPAAIAAWREGRRLPGVLVHAQAVRSMLNQGLIQPLGPAWAWGMAAAGALFWFHAAVARKVLLAMLASAALLAASNILLRQGLWIAPSAMLASLWLAVLSRSADQGWRNFSEKQRLRRTFSGYVSPQVMQQIVEGGVDARKQGAKVEVCVLFSDIRNFTSMSELLPAEQVVALLNRYFGRITSMVHKHGGTVDKFIGDGMMAFFGAPNELPSPEKAALEAARDMLAELAQLNAELRAEGKAELAMGIGLHSGPAVIGYIGSSHRHEYTAIGDTVNVASRLEGLCKQLGYPIICSGAVAERLGPDGAAMLSPLGEHGLKGHSAVPVYGWDPQAAGA</sequence>
<keyword evidence="1" id="KW-0175">Coiled coil</keyword>
<feature type="coiled-coil region" evidence="1">
    <location>
        <begin position="485"/>
        <end position="512"/>
    </location>
</feature>
<dbReference type="RefSeq" id="WP_161075318.1">
    <property type="nucleotide sequence ID" value="NZ_WWCU01000053.1"/>
</dbReference>
<dbReference type="InterPro" id="IPR007890">
    <property type="entry name" value="CHASE2"/>
</dbReference>
<dbReference type="Gene3D" id="3.30.70.1230">
    <property type="entry name" value="Nucleotide cyclase"/>
    <property type="match status" value="1"/>
</dbReference>
<dbReference type="Proteomes" id="UP000450676">
    <property type="component" value="Unassembled WGS sequence"/>
</dbReference>
<dbReference type="InterPro" id="IPR029787">
    <property type="entry name" value="Nucleotide_cyclase"/>
</dbReference>
<dbReference type="Pfam" id="PF00211">
    <property type="entry name" value="Guanylate_cyc"/>
    <property type="match status" value="1"/>
</dbReference>
<protein>
    <submittedName>
        <fullName evidence="4">CHASE2 domain-containing protein</fullName>
    </submittedName>
</protein>
<name>A0A7X4HH31_9BURK</name>
<dbReference type="SMART" id="SM00044">
    <property type="entry name" value="CYCc"/>
    <property type="match status" value="1"/>
</dbReference>
<gene>
    <name evidence="4" type="ORF">GTP77_27355</name>
</gene>
<dbReference type="SUPFAM" id="SSF55073">
    <property type="entry name" value="Nucleotide cyclase"/>
    <property type="match status" value="1"/>
</dbReference>
<evidence type="ECO:0000313" key="4">
    <source>
        <dbReference type="EMBL" id="MYN11040.1"/>
    </source>
</evidence>
<evidence type="ECO:0000256" key="2">
    <source>
        <dbReference type="SAM" id="Phobius"/>
    </source>
</evidence>
<dbReference type="CDD" id="cd07302">
    <property type="entry name" value="CHD"/>
    <property type="match status" value="1"/>
</dbReference>
<evidence type="ECO:0000259" key="3">
    <source>
        <dbReference type="PROSITE" id="PS50125"/>
    </source>
</evidence>
<dbReference type="GO" id="GO:0035556">
    <property type="term" value="P:intracellular signal transduction"/>
    <property type="evidence" value="ECO:0007669"/>
    <property type="project" value="InterPro"/>
</dbReference>
<feature type="transmembrane region" description="Helical" evidence="2">
    <location>
        <begin position="307"/>
        <end position="325"/>
    </location>
</feature>
<comment type="caution">
    <text evidence="4">The sequence shown here is derived from an EMBL/GenBank/DDBJ whole genome shotgun (WGS) entry which is preliminary data.</text>
</comment>
<accession>A0A7X4HH31</accession>
<dbReference type="GO" id="GO:0006171">
    <property type="term" value="P:cAMP biosynthetic process"/>
    <property type="evidence" value="ECO:0007669"/>
    <property type="project" value="TreeGrafter"/>
</dbReference>
<reference evidence="4 5" key="1">
    <citation type="submission" date="2019-12" db="EMBL/GenBank/DDBJ databases">
        <title>Novel species isolated from a subtropical stream in China.</title>
        <authorList>
            <person name="Lu H."/>
        </authorList>
    </citation>
    <scope>NUCLEOTIDE SEQUENCE [LARGE SCALE GENOMIC DNA]</scope>
    <source>
        <strain evidence="4 5">FT127W</strain>
    </source>
</reference>
<dbReference type="GO" id="GO:0004016">
    <property type="term" value="F:adenylate cyclase activity"/>
    <property type="evidence" value="ECO:0007669"/>
    <property type="project" value="UniProtKB-ARBA"/>
</dbReference>
<dbReference type="PANTHER" id="PTHR43081:SF1">
    <property type="entry name" value="ADENYLATE CYCLASE, TERMINAL-DIFFERENTIATION SPECIFIC"/>
    <property type="match status" value="1"/>
</dbReference>
<dbReference type="SMART" id="SM01080">
    <property type="entry name" value="CHASE2"/>
    <property type="match status" value="1"/>
</dbReference>
<keyword evidence="2" id="KW-0812">Transmembrane</keyword>